<comment type="similarity">
    <text evidence="2">Belongs to the methyltransferase superfamily.</text>
</comment>
<dbReference type="Pfam" id="PF03141">
    <property type="entry name" value="Methyltransf_29"/>
    <property type="match status" value="1"/>
</dbReference>
<dbReference type="EMBL" id="JBBNAG010000012">
    <property type="protein sequence ID" value="KAK9088117.1"/>
    <property type="molecule type" value="Genomic_DNA"/>
</dbReference>
<reference evidence="7 8" key="1">
    <citation type="submission" date="2024-01" db="EMBL/GenBank/DDBJ databases">
        <title>Genome assemblies of Stephania.</title>
        <authorList>
            <person name="Yang L."/>
        </authorList>
    </citation>
    <scope>NUCLEOTIDE SEQUENCE [LARGE SCALE GENOMIC DNA]</scope>
    <source>
        <strain evidence="7">JXDWG</strain>
        <tissue evidence="7">Leaf</tissue>
    </source>
</reference>
<evidence type="ECO:0000256" key="1">
    <source>
        <dbReference type="ARBA" id="ARBA00004606"/>
    </source>
</evidence>
<dbReference type="Gene3D" id="3.40.50.150">
    <property type="entry name" value="Vaccinia Virus protein VP39"/>
    <property type="match status" value="1"/>
</dbReference>
<evidence type="ECO:0000313" key="7">
    <source>
        <dbReference type="EMBL" id="KAK9088117.1"/>
    </source>
</evidence>
<dbReference type="InterPro" id="IPR029063">
    <property type="entry name" value="SAM-dependent_MTases_sf"/>
</dbReference>
<keyword evidence="6" id="KW-0732">Signal</keyword>
<comment type="subcellular location">
    <subcellularLocation>
        <location evidence="5">Endomembrane system</location>
        <topology evidence="5">Single-pass membrane protein</topology>
    </subcellularLocation>
    <subcellularLocation>
        <location evidence="1">Membrane</location>
        <topology evidence="1">Single-pass type II membrane protein</topology>
    </subcellularLocation>
</comment>
<feature type="signal peptide" evidence="6">
    <location>
        <begin position="1"/>
        <end position="22"/>
    </location>
</feature>
<dbReference type="GO" id="GO:0008168">
    <property type="term" value="F:methyltransferase activity"/>
    <property type="evidence" value="ECO:0007669"/>
    <property type="project" value="UniProtKB-KW"/>
</dbReference>
<evidence type="ECO:0000256" key="4">
    <source>
        <dbReference type="ARBA" id="ARBA00022968"/>
    </source>
</evidence>
<dbReference type="PANTHER" id="PTHR44067">
    <property type="entry name" value="S-ADENOSYL-L-METHIONINE-DEPENDENT METHYLTRANSFERASE SUPERFAMILY PROTEIN-RELATED"/>
    <property type="match status" value="1"/>
</dbReference>
<keyword evidence="4" id="KW-0735">Signal-anchor</keyword>
<name>A0AAP0EAX7_9MAGN</name>
<dbReference type="InterPro" id="IPR053223">
    <property type="entry name" value="Prob_Methyltransferase"/>
</dbReference>
<dbReference type="InterPro" id="IPR004159">
    <property type="entry name" value="Put_SAM_MeTrfase"/>
</dbReference>
<evidence type="ECO:0008006" key="9">
    <source>
        <dbReference type="Google" id="ProtNLM"/>
    </source>
</evidence>
<keyword evidence="4" id="KW-0812">Transmembrane</keyword>
<accession>A0AAP0EAX7</accession>
<dbReference type="GO" id="GO:0016020">
    <property type="term" value="C:membrane"/>
    <property type="evidence" value="ECO:0007669"/>
    <property type="project" value="UniProtKB-SubCell"/>
</dbReference>
<keyword evidence="3" id="KW-0808">Transferase</keyword>
<dbReference type="SUPFAM" id="SSF53335">
    <property type="entry name" value="S-adenosyl-L-methionine-dependent methyltransferases"/>
    <property type="match status" value="1"/>
</dbReference>
<dbReference type="Proteomes" id="UP001419268">
    <property type="component" value="Unassembled WGS sequence"/>
</dbReference>
<dbReference type="GO" id="GO:0032259">
    <property type="term" value="P:methylation"/>
    <property type="evidence" value="ECO:0007669"/>
    <property type="project" value="UniProtKB-KW"/>
</dbReference>
<feature type="chain" id="PRO_5042859550" description="S-adenosyl-L-methionine-dependent methyltransferase" evidence="6">
    <location>
        <begin position="23"/>
        <end position="347"/>
    </location>
</feature>
<gene>
    <name evidence="7" type="ORF">Scep_027199</name>
</gene>
<keyword evidence="3" id="KW-0489">Methyltransferase</keyword>
<organism evidence="7 8">
    <name type="scientific">Stephania cephalantha</name>
    <dbReference type="NCBI Taxonomy" id="152367"/>
    <lineage>
        <taxon>Eukaryota</taxon>
        <taxon>Viridiplantae</taxon>
        <taxon>Streptophyta</taxon>
        <taxon>Embryophyta</taxon>
        <taxon>Tracheophyta</taxon>
        <taxon>Spermatophyta</taxon>
        <taxon>Magnoliopsida</taxon>
        <taxon>Ranunculales</taxon>
        <taxon>Menispermaceae</taxon>
        <taxon>Menispermoideae</taxon>
        <taxon>Cissampelideae</taxon>
        <taxon>Stephania</taxon>
    </lineage>
</organism>
<evidence type="ECO:0000256" key="6">
    <source>
        <dbReference type="SAM" id="SignalP"/>
    </source>
</evidence>
<evidence type="ECO:0000313" key="8">
    <source>
        <dbReference type="Proteomes" id="UP001419268"/>
    </source>
</evidence>
<dbReference type="AlphaFoldDB" id="A0AAP0EAX7"/>
<evidence type="ECO:0000256" key="2">
    <source>
        <dbReference type="ARBA" id="ARBA00008361"/>
    </source>
</evidence>
<comment type="caution">
    <text evidence="7">The sequence shown here is derived from an EMBL/GenBank/DDBJ whole genome shotgun (WGS) entry which is preliminary data.</text>
</comment>
<dbReference type="PANTHER" id="PTHR44067:SF5">
    <property type="entry name" value="EXPRESSED PROTEIN"/>
    <property type="match status" value="1"/>
</dbReference>
<protein>
    <recommendedName>
        <fullName evidence="9">S-adenosyl-L-methionine-dependent methyltransferase</fullName>
    </recommendedName>
</protein>
<keyword evidence="8" id="KW-1185">Reference proteome</keyword>
<evidence type="ECO:0000256" key="5">
    <source>
        <dbReference type="ARBA" id="ARBA00037847"/>
    </source>
</evidence>
<evidence type="ECO:0000256" key="3">
    <source>
        <dbReference type="ARBA" id="ARBA00022603"/>
    </source>
</evidence>
<sequence length="347" mass="37772">MGLGMGLNLLLLLAMVSTNILSLYHLSSSIQAGKPTTPPPVPDHLLHQLTTIRATINHLRSTATPTPATATATTTAPSDLLLYSHISPIGSACHRHPDLLHRYMNYTPYSLCPSDLPLAESLLLRGCHPLPRRRCFSPSPSSSQLGPNDLKALSSSSNNFFSFTSELDLTIPQLLQIAKSSSSLLRLALDIGAGSGTFAAQVKPYNVTVLSTTMNLGFPFNEAAAMRGVVPLHIPLQQRLPILDGVVDLVRCGHAVNRWIPVVELEFLLYDVDRVLRGGGYLWLDRFFSKGVDLEKTYAPLIGKLGYKRVKWATATKTDSNGFNKNGEVYLTALLQKPAALVRPPKS</sequence>
<dbReference type="GO" id="GO:0012505">
    <property type="term" value="C:endomembrane system"/>
    <property type="evidence" value="ECO:0007669"/>
    <property type="project" value="UniProtKB-SubCell"/>
</dbReference>
<proteinExistence type="inferred from homology"/>